<evidence type="ECO:0000313" key="2">
    <source>
        <dbReference type="EMBL" id="TNN32000.1"/>
    </source>
</evidence>
<sequence length="53" mass="6103">MRRQPGINAPTRRQEAPRLRPPGYPLFVFTMRKSFPSSSSPRTTDTAPRDEED</sequence>
<accession>A0A4Z2ETP0</accession>
<dbReference type="EMBL" id="SRLO01002993">
    <property type="protein sequence ID" value="TNN32000.1"/>
    <property type="molecule type" value="Genomic_DNA"/>
</dbReference>
<comment type="caution">
    <text evidence="2">The sequence shown here is derived from an EMBL/GenBank/DDBJ whole genome shotgun (WGS) entry which is preliminary data.</text>
</comment>
<evidence type="ECO:0000256" key="1">
    <source>
        <dbReference type="SAM" id="MobiDB-lite"/>
    </source>
</evidence>
<dbReference type="Proteomes" id="UP000314294">
    <property type="component" value="Unassembled WGS sequence"/>
</dbReference>
<proteinExistence type="predicted"/>
<feature type="compositionally biased region" description="Polar residues" evidence="1">
    <location>
        <begin position="35"/>
        <end position="46"/>
    </location>
</feature>
<dbReference type="AlphaFoldDB" id="A0A4Z2ETP0"/>
<feature type="region of interest" description="Disordered" evidence="1">
    <location>
        <begin position="1"/>
        <end position="53"/>
    </location>
</feature>
<name>A0A4Z2ETP0_9TELE</name>
<organism evidence="2 3">
    <name type="scientific">Liparis tanakae</name>
    <name type="common">Tanaka's snailfish</name>
    <dbReference type="NCBI Taxonomy" id="230148"/>
    <lineage>
        <taxon>Eukaryota</taxon>
        <taxon>Metazoa</taxon>
        <taxon>Chordata</taxon>
        <taxon>Craniata</taxon>
        <taxon>Vertebrata</taxon>
        <taxon>Euteleostomi</taxon>
        <taxon>Actinopterygii</taxon>
        <taxon>Neopterygii</taxon>
        <taxon>Teleostei</taxon>
        <taxon>Neoteleostei</taxon>
        <taxon>Acanthomorphata</taxon>
        <taxon>Eupercaria</taxon>
        <taxon>Perciformes</taxon>
        <taxon>Cottioidei</taxon>
        <taxon>Cottales</taxon>
        <taxon>Liparidae</taxon>
        <taxon>Liparis</taxon>
    </lineage>
</organism>
<protein>
    <submittedName>
        <fullName evidence="2">Uncharacterized protein</fullName>
    </submittedName>
</protein>
<gene>
    <name evidence="2" type="ORF">EYF80_057839</name>
</gene>
<keyword evidence="3" id="KW-1185">Reference proteome</keyword>
<reference evidence="2 3" key="1">
    <citation type="submission" date="2019-03" db="EMBL/GenBank/DDBJ databases">
        <title>First draft genome of Liparis tanakae, snailfish: a comprehensive survey of snailfish specific genes.</title>
        <authorList>
            <person name="Kim W."/>
            <person name="Song I."/>
            <person name="Jeong J.-H."/>
            <person name="Kim D."/>
            <person name="Kim S."/>
            <person name="Ryu S."/>
            <person name="Song J.Y."/>
            <person name="Lee S.K."/>
        </authorList>
    </citation>
    <scope>NUCLEOTIDE SEQUENCE [LARGE SCALE GENOMIC DNA]</scope>
    <source>
        <tissue evidence="2">Muscle</tissue>
    </source>
</reference>
<evidence type="ECO:0000313" key="3">
    <source>
        <dbReference type="Proteomes" id="UP000314294"/>
    </source>
</evidence>